<dbReference type="GO" id="GO:0008113">
    <property type="term" value="F:peptide-methionine (S)-S-oxide reductase activity"/>
    <property type="evidence" value="ECO:0007669"/>
    <property type="project" value="UniProtKB-EC"/>
</dbReference>
<dbReference type="Pfam" id="PF01625">
    <property type="entry name" value="PMSR"/>
    <property type="match status" value="1"/>
</dbReference>
<dbReference type="PANTHER" id="PTHR43774">
    <property type="entry name" value="PEPTIDE METHIONINE SULFOXIDE REDUCTASE"/>
    <property type="match status" value="1"/>
</dbReference>
<feature type="non-terminal residue" evidence="4">
    <location>
        <position position="42"/>
    </location>
</feature>
<accession>A0A382YF89</accession>
<organism evidence="4">
    <name type="scientific">marine metagenome</name>
    <dbReference type="NCBI Taxonomy" id="408172"/>
    <lineage>
        <taxon>unclassified sequences</taxon>
        <taxon>metagenomes</taxon>
        <taxon>ecological metagenomes</taxon>
    </lineage>
</organism>
<dbReference type="PANTHER" id="PTHR43774:SF1">
    <property type="entry name" value="PEPTIDE METHIONINE SULFOXIDE REDUCTASE MSRA 2"/>
    <property type="match status" value="1"/>
</dbReference>
<evidence type="ECO:0000313" key="4">
    <source>
        <dbReference type="EMBL" id="SVD81977.1"/>
    </source>
</evidence>
<reference evidence="4" key="1">
    <citation type="submission" date="2018-05" db="EMBL/GenBank/DDBJ databases">
        <authorList>
            <person name="Lanie J.A."/>
            <person name="Ng W.-L."/>
            <person name="Kazmierczak K.M."/>
            <person name="Andrzejewski T.M."/>
            <person name="Davidsen T.M."/>
            <person name="Wayne K.J."/>
            <person name="Tettelin H."/>
            <person name="Glass J.I."/>
            <person name="Rusch D."/>
            <person name="Podicherti R."/>
            <person name="Tsui H.-C.T."/>
            <person name="Winkler M.E."/>
        </authorList>
    </citation>
    <scope>NUCLEOTIDE SEQUENCE</scope>
</reference>
<proteinExistence type="predicted"/>
<dbReference type="InterPro" id="IPR002569">
    <property type="entry name" value="Met_Sox_Rdtase_MsrA_dom"/>
</dbReference>
<dbReference type="AlphaFoldDB" id="A0A382YF89"/>
<feature type="domain" description="Peptide methionine sulphoxide reductase MsrA" evidence="3">
    <location>
        <begin position="14"/>
        <end position="42"/>
    </location>
</feature>
<evidence type="ECO:0000256" key="2">
    <source>
        <dbReference type="ARBA" id="ARBA00023002"/>
    </source>
</evidence>
<evidence type="ECO:0000256" key="1">
    <source>
        <dbReference type="ARBA" id="ARBA00012502"/>
    </source>
</evidence>
<dbReference type="InterPro" id="IPR036509">
    <property type="entry name" value="Met_Sox_Rdtase_MsrA_sf"/>
</dbReference>
<dbReference type="SUPFAM" id="SSF55068">
    <property type="entry name" value="Peptide methionine sulfoxide reductase"/>
    <property type="match status" value="1"/>
</dbReference>
<name>A0A382YF89_9ZZZZ</name>
<evidence type="ECO:0000259" key="3">
    <source>
        <dbReference type="Pfam" id="PF01625"/>
    </source>
</evidence>
<gene>
    <name evidence="4" type="ORF">METZ01_LOCUS434831</name>
</gene>
<dbReference type="EMBL" id="UINC01175376">
    <property type="protein sequence ID" value="SVD81977.1"/>
    <property type="molecule type" value="Genomic_DNA"/>
</dbReference>
<protein>
    <recommendedName>
        <fullName evidence="1">peptide-methionine (S)-S-oxide reductase</fullName>
        <ecNumber evidence="1">1.8.4.11</ecNumber>
    </recommendedName>
</protein>
<dbReference type="Gene3D" id="3.30.1060.10">
    <property type="entry name" value="Peptide methionine sulphoxide reductase MsrA"/>
    <property type="match status" value="1"/>
</dbReference>
<dbReference type="EC" id="1.8.4.11" evidence="1"/>
<sequence>MTQKEKNLNQNIEQATFGAGCFWCVEAVFQDIEGVLDVRAGY</sequence>
<keyword evidence="2" id="KW-0560">Oxidoreductase</keyword>